<protein>
    <submittedName>
        <fullName evidence="1">Uncharacterized protein</fullName>
    </submittedName>
</protein>
<organism evidence="1 2">
    <name type="scientific">Endozoicomonas gorgoniicola</name>
    <dbReference type="NCBI Taxonomy" id="1234144"/>
    <lineage>
        <taxon>Bacteria</taxon>
        <taxon>Pseudomonadati</taxon>
        <taxon>Pseudomonadota</taxon>
        <taxon>Gammaproteobacteria</taxon>
        <taxon>Oceanospirillales</taxon>
        <taxon>Endozoicomonadaceae</taxon>
        <taxon>Endozoicomonas</taxon>
    </lineage>
</organism>
<comment type="caution">
    <text evidence="1">The sequence shown here is derived from an EMBL/GenBank/DDBJ whole genome shotgun (WGS) entry which is preliminary data.</text>
</comment>
<accession>A0ABT3MRN2</accession>
<dbReference type="EMBL" id="JAPFCC010000001">
    <property type="protein sequence ID" value="MCW7551788.1"/>
    <property type="molecule type" value="Genomic_DNA"/>
</dbReference>
<name>A0ABT3MRN2_9GAMM</name>
<reference evidence="1 2" key="1">
    <citation type="submission" date="2022-10" db="EMBL/GenBank/DDBJ databases">
        <title>High-quality genome sequences of two octocoral-associated bacteria, Endozoicomonas euniceicola EF212 and Endozoicomonas gorgoniicola PS125.</title>
        <authorList>
            <person name="Chiou Y.-J."/>
            <person name="Chen Y.-H."/>
        </authorList>
    </citation>
    <scope>NUCLEOTIDE SEQUENCE [LARGE SCALE GENOMIC DNA]</scope>
    <source>
        <strain evidence="1 2">PS125</strain>
    </source>
</reference>
<evidence type="ECO:0000313" key="2">
    <source>
        <dbReference type="Proteomes" id="UP001209854"/>
    </source>
</evidence>
<proteinExistence type="predicted"/>
<dbReference type="RefSeq" id="WP_262566791.1">
    <property type="nucleotide sequence ID" value="NZ_JAPFCC010000001.1"/>
</dbReference>
<gene>
    <name evidence="1" type="ORF">NX722_03865</name>
</gene>
<sequence>MTEVLKLPERKRTFRYLAGLYETNTDRILKASLEVDAPNEATDIISSGALAPDGLAYEIPIDTTDGIQWLDVIEREPGVFTCYCASEGFIEITEEQQRQYFYDLDWLIKVLKSHLKLTGDQITVVPTQLEWLGNLRVDEQLYQVLLARHLTSMGGYKSIYQGLDSWSGKGAGVILTVPERYDHLLPLPGGYPVVSVMSLLSSESPCRIESKKLKEFLRATFQPDAGKLEVRWECYGIQGRFKADNREPWDIRGEKRCGVTSLIYDAWLAGNAGITTDQLNEEGFKVTHPGNCYNDHRWKDYIRYENKLWSIKAERLTRRRSSP</sequence>
<keyword evidence="2" id="KW-1185">Reference proteome</keyword>
<evidence type="ECO:0000313" key="1">
    <source>
        <dbReference type="EMBL" id="MCW7551788.1"/>
    </source>
</evidence>
<dbReference type="Proteomes" id="UP001209854">
    <property type="component" value="Unassembled WGS sequence"/>
</dbReference>